<dbReference type="UniPathway" id="UPA00579">
    <property type="reaction ID" value="UER00640"/>
</dbReference>
<reference evidence="7 8" key="1">
    <citation type="submission" date="2012-05" db="EMBL/GenBank/DDBJ databases">
        <title>Recombination and specialization in a pathogen metapopulation.</title>
        <authorList>
            <person name="Gardiner A."/>
            <person name="Kemen E."/>
            <person name="Schultz-Larsen T."/>
            <person name="MacLean D."/>
            <person name="Van Oosterhout C."/>
            <person name="Jones J.D.G."/>
        </authorList>
    </citation>
    <scope>NUCLEOTIDE SEQUENCE [LARGE SCALE GENOMIC DNA]</scope>
    <source>
        <strain evidence="7 8">Ac Nc2</strain>
    </source>
</reference>
<dbReference type="GO" id="GO:0044211">
    <property type="term" value="P:CTP salvage"/>
    <property type="evidence" value="ECO:0007669"/>
    <property type="project" value="UniProtKB-UniPathway"/>
</dbReference>
<evidence type="ECO:0000256" key="1">
    <source>
        <dbReference type="ARBA" id="ARBA00004690"/>
    </source>
</evidence>
<comment type="caution">
    <text evidence="7">The sequence shown here is derived from an EMBL/GenBank/DDBJ whole genome shotgun (WGS) entry which is preliminary data.</text>
</comment>
<gene>
    <name evidence="7" type="ORF">BN9_040430</name>
</gene>
<proteinExistence type="inferred from homology"/>
<dbReference type="InterPro" id="IPR000764">
    <property type="entry name" value="Uridine_kinase-like"/>
</dbReference>
<dbReference type="EC" id="2.7.1.48" evidence="5"/>
<comment type="similarity">
    <text evidence="5">Belongs to the uridine kinase family.</text>
</comment>
<dbReference type="Pfam" id="PF00485">
    <property type="entry name" value="PRK"/>
    <property type="match status" value="1"/>
</dbReference>
<feature type="domain" description="Phosphoribulokinase/uridine kinase" evidence="6">
    <location>
        <begin position="86"/>
        <end position="266"/>
    </location>
</feature>
<dbReference type="Proteomes" id="UP000053237">
    <property type="component" value="Unassembled WGS sequence"/>
</dbReference>
<comment type="pathway">
    <text evidence="5">Pyrimidine metabolism; CTP biosynthesis via salvage pathway; CTP from cytidine: step 1/3.</text>
</comment>
<keyword evidence="4 5" id="KW-0418">Kinase</keyword>
<sequence length="302" mass="34548">MTHKENLILFGAFLVAVYWLRSRKRCLKQQPENSYAQTLKPTLCKPKDLKLVDPFVEYPLMQDNIYTNSAPEHFCPKLQSNGSILVVGVCGGSGSGKTTLSKAIIRDYGLENVTYLSHDFYYKDLSHLTIEERANHNFDHPDALETSLLVSHLKSLKQGQRIAIPVYDFTTHCRTKQSIVLEPRNIILLEGILIFAQPELLSLMDIKVFVETAADIRLLRRLRRDMIERNRTAEAVMAQYMNNVRPMHMTYVETSKRFADIIIPHGVNSVALDMIISKLHRFTNATCDSNQPLLTKDPIYPK</sequence>
<keyword evidence="8" id="KW-1185">Reference proteome</keyword>
<dbReference type="STRING" id="65357.A0A024G9A4"/>
<dbReference type="NCBIfam" id="NF004018">
    <property type="entry name" value="PRK05480.1"/>
    <property type="match status" value="1"/>
</dbReference>
<protein>
    <recommendedName>
        <fullName evidence="5">Uridine kinase</fullName>
        <ecNumber evidence="5">2.7.1.48</ecNumber>
    </recommendedName>
</protein>
<dbReference type="InterPro" id="IPR006083">
    <property type="entry name" value="PRK/URK"/>
</dbReference>
<keyword evidence="2 5" id="KW-0808">Transferase</keyword>
<dbReference type="SUPFAM" id="SSF52540">
    <property type="entry name" value="P-loop containing nucleoside triphosphate hydrolases"/>
    <property type="match status" value="1"/>
</dbReference>
<accession>A0A024G9A4</accession>
<keyword evidence="3 5" id="KW-0547">Nucleotide-binding</keyword>
<dbReference type="AlphaFoldDB" id="A0A024G9A4"/>
<dbReference type="InParanoid" id="A0A024G9A4"/>
<name>A0A024G9A4_9STRA</name>
<dbReference type="PANTHER" id="PTHR10285">
    <property type="entry name" value="URIDINE KINASE"/>
    <property type="match status" value="1"/>
</dbReference>
<comment type="catalytic activity">
    <reaction evidence="5">
        <text>uridine + ATP = UMP + ADP + H(+)</text>
        <dbReference type="Rhea" id="RHEA:16825"/>
        <dbReference type="ChEBI" id="CHEBI:15378"/>
        <dbReference type="ChEBI" id="CHEBI:16704"/>
        <dbReference type="ChEBI" id="CHEBI:30616"/>
        <dbReference type="ChEBI" id="CHEBI:57865"/>
        <dbReference type="ChEBI" id="CHEBI:456216"/>
        <dbReference type="EC" id="2.7.1.48"/>
    </reaction>
</comment>
<dbReference type="CDD" id="cd02023">
    <property type="entry name" value="UMPK"/>
    <property type="match status" value="1"/>
</dbReference>
<dbReference type="EMBL" id="CAIX01000046">
    <property type="protein sequence ID" value="CCI43259.1"/>
    <property type="molecule type" value="Genomic_DNA"/>
</dbReference>
<evidence type="ECO:0000259" key="6">
    <source>
        <dbReference type="Pfam" id="PF00485"/>
    </source>
</evidence>
<evidence type="ECO:0000313" key="7">
    <source>
        <dbReference type="EMBL" id="CCI43259.1"/>
    </source>
</evidence>
<evidence type="ECO:0000256" key="5">
    <source>
        <dbReference type="RuleBase" id="RU003825"/>
    </source>
</evidence>
<dbReference type="GO" id="GO:0005524">
    <property type="term" value="F:ATP binding"/>
    <property type="evidence" value="ECO:0007669"/>
    <property type="project" value="UniProtKB-KW"/>
</dbReference>
<comment type="pathway">
    <text evidence="1 5">Pyrimidine metabolism; UMP biosynthesis via salvage pathway; UMP from uridine: step 1/1.</text>
</comment>
<dbReference type="UniPathway" id="UPA00574">
    <property type="reaction ID" value="UER00637"/>
</dbReference>
<dbReference type="OrthoDB" id="10257085at2759"/>
<evidence type="ECO:0000256" key="4">
    <source>
        <dbReference type="ARBA" id="ARBA00022777"/>
    </source>
</evidence>
<keyword evidence="5" id="KW-0067">ATP-binding</keyword>
<dbReference type="GO" id="GO:0043771">
    <property type="term" value="F:cytidine kinase activity"/>
    <property type="evidence" value="ECO:0007669"/>
    <property type="project" value="RHEA"/>
</dbReference>
<dbReference type="InterPro" id="IPR027417">
    <property type="entry name" value="P-loop_NTPase"/>
</dbReference>
<dbReference type="Gene3D" id="3.40.50.300">
    <property type="entry name" value="P-loop containing nucleotide triphosphate hydrolases"/>
    <property type="match status" value="1"/>
</dbReference>
<dbReference type="PRINTS" id="PR00988">
    <property type="entry name" value="URIDINKINASE"/>
</dbReference>
<organism evidence="7 8">
    <name type="scientific">Albugo candida</name>
    <dbReference type="NCBI Taxonomy" id="65357"/>
    <lineage>
        <taxon>Eukaryota</taxon>
        <taxon>Sar</taxon>
        <taxon>Stramenopiles</taxon>
        <taxon>Oomycota</taxon>
        <taxon>Peronosporomycetes</taxon>
        <taxon>Albuginales</taxon>
        <taxon>Albuginaceae</taxon>
        <taxon>Albugo</taxon>
    </lineage>
</organism>
<evidence type="ECO:0000256" key="2">
    <source>
        <dbReference type="ARBA" id="ARBA00022679"/>
    </source>
</evidence>
<dbReference type="GO" id="GO:0004849">
    <property type="term" value="F:uridine kinase activity"/>
    <property type="evidence" value="ECO:0007669"/>
    <property type="project" value="UniProtKB-EC"/>
</dbReference>
<dbReference type="GO" id="GO:0044206">
    <property type="term" value="P:UMP salvage"/>
    <property type="evidence" value="ECO:0007669"/>
    <property type="project" value="UniProtKB-UniPathway"/>
</dbReference>
<comment type="catalytic activity">
    <reaction evidence="5">
        <text>cytidine + ATP = CMP + ADP + H(+)</text>
        <dbReference type="Rhea" id="RHEA:24674"/>
        <dbReference type="ChEBI" id="CHEBI:15378"/>
        <dbReference type="ChEBI" id="CHEBI:17562"/>
        <dbReference type="ChEBI" id="CHEBI:30616"/>
        <dbReference type="ChEBI" id="CHEBI:60377"/>
        <dbReference type="ChEBI" id="CHEBI:456216"/>
        <dbReference type="EC" id="2.7.1.48"/>
    </reaction>
</comment>
<dbReference type="NCBIfam" id="TIGR00235">
    <property type="entry name" value="udk"/>
    <property type="match status" value="1"/>
</dbReference>
<evidence type="ECO:0000313" key="8">
    <source>
        <dbReference type="Proteomes" id="UP000053237"/>
    </source>
</evidence>
<evidence type="ECO:0000256" key="3">
    <source>
        <dbReference type="ARBA" id="ARBA00022741"/>
    </source>
</evidence>